<reference evidence="2" key="2">
    <citation type="journal article" date="2023" name="IMA Fungus">
        <title>Comparative genomic study of the Penicillium genus elucidates a diverse pangenome and 15 lateral gene transfer events.</title>
        <authorList>
            <person name="Petersen C."/>
            <person name="Sorensen T."/>
            <person name="Nielsen M.R."/>
            <person name="Sondergaard T.E."/>
            <person name="Sorensen J.L."/>
            <person name="Fitzpatrick D.A."/>
            <person name="Frisvad J.C."/>
            <person name="Nielsen K.L."/>
        </authorList>
    </citation>
    <scope>NUCLEOTIDE SEQUENCE</scope>
    <source>
        <strain evidence="2">IBT 30761</strain>
    </source>
</reference>
<comment type="caution">
    <text evidence="2">The sequence shown here is derived from an EMBL/GenBank/DDBJ whole genome shotgun (WGS) entry which is preliminary data.</text>
</comment>
<evidence type="ECO:0000259" key="1">
    <source>
        <dbReference type="Pfam" id="PF00339"/>
    </source>
</evidence>
<dbReference type="GeneID" id="81354614"/>
<dbReference type="InterPro" id="IPR011021">
    <property type="entry name" value="Arrestin-like_N"/>
</dbReference>
<reference evidence="2" key="1">
    <citation type="submission" date="2022-11" db="EMBL/GenBank/DDBJ databases">
        <authorList>
            <person name="Petersen C."/>
        </authorList>
    </citation>
    <scope>NUCLEOTIDE SEQUENCE</scope>
    <source>
        <strain evidence="2">IBT 30761</strain>
    </source>
</reference>
<proteinExistence type="predicted"/>
<dbReference type="Pfam" id="PF00339">
    <property type="entry name" value="Arrestin_N"/>
    <property type="match status" value="1"/>
</dbReference>
<dbReference type="InterPro" id="IPR039634">
    <property type="entry name" value="Bul1-like"/>
</dbReference>
<dbReference type="PANTHER" id="PTHR31904:SF1">
    <property type="entry name" value="BYPASS OF STOP CODON PROTEIN 5-RELATED"/>
    <property type="match status" value="1"/>
</dbReference>
<accession>A0A9W9FLZ1</accession>
<dbReference type="EMBL" id="JAPQKI010000004">
    <property type="protein sequence ID" value="KAJ5102612.1"/>
    <property type="molecule type" value="Genomic_DNA"/>
</dbReference>
<name>A0A9W9FLZ1_9EURO</name>
<feature type="domain" description="Arrestin-like N-terminal" evidence="1">
    <location>
        <begin position="26"/>
        <end position="130"/>
    </location>
</feature>
<evidence type="ECO:0000313" key="3">
    <source>
        <dbReference type="Proteomes" id="UP001149074"/>
    </source>
</evidence>
<dbReference type="AlphaFoldDB" id="A0A9W9FLZ1"/>
<dbReference type="PANTHER" id="PTHR31904">
    <property type="entry name" value="BYPASS OF STOP CODON PROTEIN 5-RELATED"/>
    <property type="match status" value="1"/>
</dbReference>
<protein>
    <recommendedName>
        <fullName evidence="1">Arrestin-like N-terminal domain-containing protein</fullName>
    </recommendedName>
</protein>
<dbReference type="Proteomes" id="UP001149074">
    <property type="component" value="Unassembled WGS sequence"/>
</dbReference>
<dbReference type="Gene3D" id="2.60.40.640">
    <property type="match status" value="1"/>
</dbReference>
<sequence length="431" mass="48035">MLCPNLCGVASLPPMALTSATPNVWIELDNKESQNAIYTTSDEVQGHIKIEVEREIPLDRVDISFEGISFTSLSRAIAFVPGRRESCQKFLHLRQPTNETDYPNVKKLLPGQQYRLPFSFTIPKQLLPQCCTHETRNASVKNAHLQLPPTLGSEPTPFWDLRSTPDASPEMCRIQYAVRVQMFGESSPEPICDLSQNVRVMPTAQTDKTQDPSVLYMLKEQSLTSGLGRREHGRLEISAIKPAPINLHSTTTGSTNASSTGLQLHLRFDPVKNELPPRLSSLKCNLNTSTYYATVPWENYPSQNDITAFQVDREVYGKSMSLSSLDLSNVKWEKLPSFSAIVGKLKGDDESDVSYIPGEEQIESWNQCSYTATVTVPINLPKKNYLPTFHSCSVSRSYALDISLGHRMSSGLRGSSTKLNVPVEMAYMGKE</sequence>
<evidence type="ECO:0000313" key="2">
    <source>
        <dbReference type="EMBL" id="KAJ5102612.1"/>
    </source>
</evidence>
<dbReference type="InterPro" id="IPR014752">
    <property type="entry name" value="Arrestin-like_C"/>
</dbReference>
<dbReference type="OrthoDB" id="2283785at2759"/>
<dbReference type="RefSeq" id="XP_056475992.1">
    <property type="nucleotide sequence ID" value="XM_056615635.1"/>
</dbReference>
<gene>
    <name evidence="2" type="ORF">N7532_003141</name>
</gene>
<keyword evidence="3" id="KW-1185">Reference proteome</keyword>
<organism evidence="2 3">
    <name type="scientific">Penicillium argentinense</name>
    <dbReference type="NCBI Taxonomy" id="1131581"/>
    <lineage>
        <taxon>Eukaryota</taxon>
        <taxon>Fungi</taxon>
        <taxon>Dikarya</taxon>
        <taxon>Ascomycota</taxon>
        <taxon>Pezizomycotina</taxon>
        <taxon>Eurotiomycetes</taxon>
        <taxon>Eurotiomycetidae</taxon>
        <taxon>Eurotiales</taxon>
        <taxon>Aspergillaceae</taxon>
        <taxon>Penicillium</taxon>
    </lineage>
</organism>